<reference evidence="2" key="1">
    <citation type="journal article" date="2016" name="Proc. Natl. Acad. Sci. U.S.A.">
        <title>Chromosome-level assembly of Arabidopsis thaliana Ler reveals the extent of translocation and inversion polymorphisms.</title>
        <authorList>
            <person name="Zapata L."/>
            <person name="Ding J."/>
            <person name="Willing E.M."/>
            <person name="Hartwig B."/>
            <person name="Bezdan D."/>
            <person name="Jiao W.B."/>
            <person name="Patel V."/>
            <person name="Velikkakam James G."/>
            <person name="Koornneef M."/>
            <person name="Ossowski S."/>
            <person name="Schneeberger K."/>
        </authorList>
    </citation>
    <scope>NUCLEOTIDE SEQUENCE [LARGE SCALE GENOMIC DNA]</scope>
    <source>
        <strain evidence="2">cv. Landsberg erecta</strain>
    </source>
</reference>
<dbReference type="PANTHER" id="PTHR33103:SF56">
    <property type="entry name" value="DUF674 FAMILY PROTEIN"/>
    <property type="match status" value="1"/>
</dbReference>
<dbReference type="AlphaFoldDB" id="A0A178V5F8"/>
<protein>
    <recommendedName>
        <fullName evidence="3">DUF674 family protein</fullName>
    </recommendedName>
</protein>
<dbReference type="Proteomes" id="UP000078284">
    <property type="component" value="Chromosome 3"/>
</dbReference>
<name>A0A178V5F8_ARATH</name>
<comment type="caution">
    <text evidence="1">The sequence shown here is derived from an EMBL/GenBank/DDBJ whole genome shotgun (WGS) entry which is preliminary data.</text>
</comment>
<evidence type="ECO:0008006" key="3">
    <source>
        <dbReference type="Google" id="ProtNLM"/>
    </source>
</evidence>
<dbReference type="EMBL" id="LUHQ01000003">
    <property type="protein sequence ID" value="OAP01429.1"/>
    <property type="molecule type" value="Genomic_DNA"/>
</dbReference>
<proteinExistence type="predicted"/>
<dbReference type="Pfam" id="PF05056">
    <property type="entry name" value="DUF674"/>
    <property type="match status" value="3"/>
</dbReference>
<gene>
    <name evidence="1" type="ordered locus">AXX17_At3g08740</name>
</gene>
<organism evidence="1 2">
    <name type="scientific">Arabidopsis thaliana</name>
    <name type="common">Mouse-ear cress</name>
    <dbReference type="NCBI Taxonomy" id="3702"/>
    <lineage>
        <taxon>Eukaryota</taxon>
        <taxon>Viridiplantae</taxon>
        <taxon>Streptophyta</taxon>
        <taxon>Embryophyta</taxon>
        <taxon>Tracheophyta</taxon>
        <taxon>Spermatophyta</taxon>
        <taxon>Magnoliopsida</taxon>
        <taxon>eudicotyledons</taxon>
        <taxon>Gunneridae</taxon>
        <taxon>Pentapetalae</taxon>
        <taxon>rosids</taxon>
        <taxon>malvids</taxon>
        <taxon>Brassicales</taxon>
        <taxon>Brassicaceae</taxon>
        <taxon>Camelineae</taxon>
        <taxon>Arabidopsis</taxon>
    </lineage>
</organism>
<evidence type="ECO:0000313" key="1">
    <source>
        <dbReference type="EMBL" id="OAP01429.1"/>
    </source>
</evidence>
<accession>A0A178V5F8</accession>
<evidence type="ECO:0000313" key="2">
    <source>
        <dbReference type="Proteomes" id="UP000078284"/>
    </source>
</evidence>
<dbReference type="PANTHER" id="PTHR33103">
    <property type="entry name" value="OS01G0153900 PROTEIN"/>
    <property type="match status" value="1"/>
</dbReference>
<sequence>MRKKNKVVLAEAGQDFVDVLFGLLTFPMGTIARLLEKHQKLPQILGCYKNLSRSVSDMAVDDFKTEACKSMLLSPKSSMEIHCRRLKLHIDDTQATMFYIHVPEDEQVVDSLGNAEDVVFVSCRSSFILTDDLKVMLNSINEIVKVLNGLGYPNINDLKEMLIDVGSEEVLSLLGNLFTSESALTSTFLMKQCMTTMLTLSPPPMFKTGRVEQGSGCLIKVFVGKLDRKILYAECSEDFIDSLLTFLVLPLESASSFFEDNTIIGCVKNLSFELSVLGEGQKVVTLNPIDPKTSKSCTSVVADSGFVKRNTKFIVSDDLIITPMNKFSTIGLLKKMQINMNDFEAQSICIYKAELVNILRASLTSSSALTNVLSNLLAKEPKKES</sequence>
<dbReference type="InterPro" id="IPR007750">
    <property type="entry name" value="DUF674"/>
</dbReference>
<dbReference type="ExpressionAtlas" id="A0A178V5F8">
    <property type="expression patterns" value="baseline and differential"/>
</dbReference>